<name>A0ABZ2K392_9BACT</name>
<keyword evidence="4" id="KW-0804">Transcription</keyword>
<keyword evidence="2" id="KW-0805">Transcription regulation</keyword>
<evidence type="ECO:0000259" key="5">
    <source>
        <dbReference type="PROSITE" id="PS50931"/>
    </source>
</evidence>
<evidence type="ECO:0000313" key="7">
    <source>
        <dbReference type="Proteomes" id="UP001379533"/>
    </source>
</evidence>
<evidence type="ECO:0000256" key="3">
    <source>
        <dbReference type="ARBA" id="ARBA00023125"/>
    </source>
</evidence>
<dbReference type="EMBL" id="CP089982">
    <property type="protein sequence ID" value="WXA93183.1"/>
    <property type="molecule type" value="Genomic_DNA"/>
</dbReference>
<dbReference type="PANTHER" id="PTHR30537:SF74">
    <property type="entry name" value="HTH-TYPE TRANSCRIPTIONAL REGULATOR TRPI"/>
    <property type="match status" value="1"/>
</dbReference>
<evidence type="ECO:0000256" key="2">
    <source>
        <dbReference type="ARBA" id="ARBA00023015"/>
    </source>
</evidence>
<evidence type="ECO:0000256" key="4">
    <source>
        <dbReference type="ARBA" id="ARBA00023163"/>
    </source>
</evidence>
<keyword evidence="7" id="KW-1185">Reference proteome</keyword>
<dbReference type="InterPro" id="IPR000847">
    <property type="entry name" value="LysR_HTH_N"/>
</dbReference>
<dbReference type="InterPro" id="IPR036388">
    <property type="entry name" value="WH-like_DNA-bd_sf"/>
</dbReference>
<evidence type="ECO:0000313" key="6">
    <source>
        <dbReference type="EMBL" id="WXA93183.1"/>
    </source>
</evidence>
<dbReference type="Proteomes" id="UP001379533">
    <property type="component" value="Chromosome"/>
</dbReference>
<dbReference type="InterPro" id="IPR005119">
    <property type="entry name" value="LysR_subst-bd"/>
</dbReference>
<dbReference type="SUPFAM" id="SSF53850">
    <property type="entry name" value="Periplasmic binding protein-like II"/>
    <property type="match status" value="1"/>
</dbReference>
<dbReference type="RefSeq" id="WP_394843780.1">
    <property type="nucleotide sequence ID" value="NZ_CP089982.1"/>
</dbReference>
<feature type="domain" description="HTH lysR-type" evidence="5">
    <location>
        <begin position="16"/>
        <end position="73"/>
    </location>
</feature>
<dbReference type="Gene3D" id="3.40.190.10">
    <property type="entry name" value="Periplasmic binding protein-like II"/>
    <property type="match status" value="2"/>
</dbReference>
<dbReference type="InterPro" id="IPR036390">
    <property type="entry name" value="WH_DNA-bd_sf"/>
</dbReference>
<dbReference type="CDD" id="cd08432">
    <property type="entry name" value="PBP2_GcdR_TrpI_HvrB_AmpR_like"/>
    <property type="match status" value="1"/>
</dbReference>
<organism evidence="6 7">
    <name type="scientific">Pendulispora brunnea</name>
    <dbReference type="NCBI Taxonomy" id="2905690"/>
    <lineage>
        <taxon>Bacteria</taxon>
        <taxon>Pseudomonadati</taxon>
        <taxon>Myxococcota</taxon>
        <taxon>Myxococcia</taxon>
        <taxon>Myxococcales</taxon>
        <taxon>Sorangiineae</taxon>
        <taxon>Pendulisporaceae</taxon>
        <taxon>Pendulispora</taxon>
    </lineage>
</organism>
<dbReference type="SUPFAM" id="SSF46785">
    <property type="entry name" value="Winged helix' DNA-binding domain"/>
    <property type="match status" value="1"/>
</dbReference>
<gene>
    <name evidence="6" type="ORF">LZC95_42865</name>
</gene>
<dbReference type="Pfam" id="PF03466">
    <property type="entry name" value="LysR_substrate"/>
    <property type="match status" value="1"/>
</dbReference>
<dbReference type="PANTHER" id="PTHR30537">
    <property type="entry name" value="HTH-TYPE TRANSCRIPTIONAL REGULATOR"/>
    <property type="match status" value="1"/>
</dbReference>
<dbReference type="InterPro" id="IPR058163">
    <property type="entry name" value="LysR-type_TF_proteobact-type"/>
</dbReference>
<accession>A0ABZ2K392</accession>
<reference evidence="6 7" key="1">
    <citation type="submission" date="2021-12" db="EMBL/GenBank/DDBJ databases">
        <title>Discovery of the Pendulisporaceae a myxobacterial family with distinct sporulation behavior and unique specialized metabolism.</title>
        <authorList>
            <person name="Garcia R."/>
            <person name="Popoff A."/>
            <person name="Bader C.D."/>
            <person name="Loehr J."/>
            <person name="Walesch S."/>
            <person name="Walt C."/>
            <person name="Boldt J."/>
            <person name="Bunk B."/>
            <person name="Haeckl F.J.F.P.J."/>
            <person name="Gunesch A.P."/>
            <person name="Birkelbach J."/>
            <person name="Nuebel U."/>
            <person name="Pietschmann T."/>
            <person name="Bach T."/>
            <person name="Mueller R."/>
        </authorList>
    </citation>
    <scope>NUCLEOTIDE SEQUENCE [LARGE SCALE GENOMIC DNA]</scope>
    <source>
        <strain evidence="6 7">MSr12523</strain>
    </source>
</reference>
<dbReference type="Gene3D" id="1.10.10.10">
    <property type="entry name" value="Winged helix-like DNA-binding domain superfamily/Winged helix DNA-binding domain"/>
    <property type="match status" value="1"/>
</dbReference>
<comment type="similarity">
    <text evidence="1">Belongs to the LysR transcriptional regulatory family.</text>
</comment>
<protein>
    <submittedName>
        <fullName evidence="6">LysR substrate-binding domain-containing protein</fullName>
    </submittedName>
</protein>
<dbReference type="PROSITE" id="PS50931">
    <property type="entry name" value="HTH_LYSR"/>
    <property type="match status" value="1"/>
</dbReference>
<proteinExistence type="inferred from homology"/>
<sequence>MSKIHRSSAAPAMQLPPLNAVRAFEAAARLGSTVAAASELGVTHGAVSKQIAQLEGWLEVPLFDRTGVRLTPTGAGAQYAAALGEAFETIAVATRGVTQAARRAATVRVTTTTAFAASWLLPRLPEFQALHPEAEVWVSEKKGLVSLGAEGTADVALRMGRGPWPGVHAEPLMPDHLAPVCAPAMKARLRRPADLARVTLLHDADPRAAWHLWFEAAGLGRPAWGERGLHLADGALLLQAAVAGQGVALAYAKLAEPFLRDGRLVTPFEPTVPLGPTYWLVSPLRGTPTTRAARAFAAWVRAQAHRL</sequence>
<dbReference type="Pfam" id="PF00126">
    <property type="entry name" value="HTH_1"/>
    <property type="match status" value="1"/>
</dbReference>
<keyword evidence="3" id="KW-0238">DNA-binding</keyword>
<evidence type="ECO:0000256" key="1">
    <source>
        <dbReference type="ARBA" id="ARBA00009437"/>
    </source>
</evidence>